<dbReference type="eggNOG" id="KOG4109">
    <property type="taxonomic scope" value="Eukaryota"/>
</dbReference>
<dbReference type="Proteomes" id="UP000053201">
    <property type="component" value="Unassembled WGS sequence"/>
</dbReference>
<proteinExistence type="inferred from homology"/>
<dbReference type="STRING" id="645134.A0A0L0H5X4"/>
<comment type="similarity">
    <text evidence="2">Belongs to the dpy-30 family.</text>
</comment>
<dbReference type="Gene3D" id="1.20.890.10">
    <property type="entry name" value="cAMP-dependent protein kinase regulatory subunit, dimerization-anchoring domain"/>
    <property type="match status" value="1"/>
</dbReference>
<evidence type="ECO:0000256" key="2">
    <source>
        <dbReference type="ARBA" id="ARBA00010849"/>
    </source>
</evidence>
<evidence type="ECO:0008006" key="6">
    <source>
        <dbReference type="Google" id="ProtNLM"/>
    </source>
</evidence>
<evidence type="ECO:0000313" key="4">
    <source>
        <dbReference type="EMBL" id="KNC96597.1"/>
    </source>
</evidence>
<comment type="subcellular location">
    <subcellularLocation>
        <location evidence="1">Nucleus</location>
    </subcellularLocation>
</comment>
<dbReference type="InterPro" id="IPR049629">
    <property type="entry name" value="DPY30_SDC1_DD"/>
</dbReference>
<keyword evidence="5" id="KW-1185">Reference proteome</keyword>
<organism evidence="4 5">
    <name type="scientific">Spizellomyces punctatus (strain DAOM BR117)</name>
    <dbReference type="NCBI Taxonomy" id="645134"/>
    <lineage>
        <taxon>Eukaryota</taxon>
        <taxon>Fungi</taxon>
        <taxon>Fungi incertae sedis</taxon>
        <taxon>Chytridiomycota</taxon>
        <taxon>Chytridiomycota incertae sedis</taxon>
        <taxon>Chytridiomycetes</taxon>
        <taxon>Spizellomycetales</taxon>
        <taxon>Spizellomycetaceae</taxon>
        <taxon>Spizellomyces</taxon>
    </lineage>
</organism>
<dbReference type="GeneID" id="27691358"/>
<accession>A0A0L0H5X4</accession>
<dbReference type="InParanoid" id="A0A0L0H5X4"/>
<protein>
    <recommendedName>
        <fullName evidence="6">Dpy-30 domain-containing protein</fullName>
    </recommendedName>
</protein>
<evidence type="ECO:0000256" key="3">
    <source>
        <dbReference type="ARBA" id="ARBA00023242"/>
    </source>
</evidence>
<reference evidence="4 5" key="1">
    <citation type="submission" date="2009-08" db="EMBL/GenBank/DDBJ databases">
        <title>The Genome Sequence of Spizellomyces punctatus strain DAOM BR117.</title>
        <authorList>
            <consortium name="The Broad Institute Genome Sequencing Platform"/>
            <person name="Russ C."/>
            <person name="Cuomo C."/>
            <person name="Shea T."/>
            <person name="Young S.K."/>
            <person name="Zeng Q."/>
            <person name="Koehrsen M."/>
            <person name="Haas B."/>
            <person name="Borodovsky M."/>
            <person name="Guigo R."/>
            <person name="Alvarado L."/>
            <person name="Berlin A."/>
            <person name="Bochicchio J."/>
            <person name="Borenstein D."/>
            <person name="Chapman S."/>
            <person name="Chen Z."/>
            <person name="Engels R."/>
            <person name="Freedman E."/>
            <person name="Gellesch M."/>
            <person name="Goldberg J."/>
            <person name="Griggs A."/>
            <person name="Gujja S."/>
            <person name="Heiman D."/>
            <person name="Hepburn T."/>
            <person name="Howarth C."/>
            <person name="Jen D."/>
            <person name="Larson L."/>
            <person name="Lewis B."/>
            <person name="Mehta T."/>
            <person name="Park D."/>
            <person name="Pearson M."/>
            <person name="Roberts A."/>
            <person name="Saif S."/>
            <person name="Shenoy N."/>
            <person name="Sisk P."/>
            <person name="Stolte C."/>
            <person name="Sykes S."/>
            <person name="Thomson T."/>
            <person name="Walk T."/>
            <person name="White J."/>
            <person name="Yandava C."/>
            <person name="Burger G."/>
            <person name="Gray M.W."/>
            <person name="Holland P.W.H."/>
            <person name="King N."/>
            <person name="Lang F.B.F."/>
            <person name="Roger A.J."/>
            <person name="Ruiz-Trillo I."/>
            <person name="Lander E."/>
            <person name="Nusbaum C."/>
        </authorList>
    </citation>
    <scope>NUCLEOTIDE SEQUENCE [LARGE SCALE GENOMIC DNA]</scope>
    <source>
        <strain evidence="4 5">DAOM BR117</strain>
    </source>
</reference>
<dbReference type="EMBL" id="KQ257468">
    <property type="protein sequence ID" value="KNC96597.1"/>
    <property type="molecule type" value="Genomic_DNA"/>
</dbReference>
<dbReference type="Pfam" id="PF05186">
    <property type="entry name" value="Dpy-30"/>
    <property type="match status" value="1"/>
</dbReference>
<name>A0A0L0H5X4_SPIPD</name>
<evidence type="ECO:0000256" key="1">
    <source>
        <dbReference type="ARBA" id="ARBA00004123"/>
    </source>
</evidence>
<dbReference type="VEuPathDB" id="FungiDB:SPPG_08181"/>
<dbReference type="OrthoDB" id="417678at2759"/>
<dbReference type="AlphaFoldDB" id="A0A0L0H5X4"/>
<dbReference type="CDD" id="cd22965">
    <property type="entry name" value="DD_DPY30_SDC1"/>
    <property type="match status" value="1"/>
</dbReference>
<dbReference type="InterPro" id="IPR007858">
    <property type="entry name" value="Dpy-30_motif"/>
</dbReference>
<dbReference type="RefSeq" id="XP_016604637.1">
    <property type="nucleotide sequence ID" value="XM_016756339.1"/>
</dbReference>
<keyword evidence="3" id="KW-0539">Nucleus</keyword>
<sequence length="118" mass="12880">MAERPETVKSSIGEMRMSWASTATVDPVSGTTVADGDQITGGQNPHEAFGLTKELLDVIEAGRQTIMSREQVQSLPLRSYLDHTIVPVLIEGLKALAKERPPNPCEYLAVYLLKNGDK</sequence>
<evidence type="ECO:0000313" key="5">
    <source>
        <dbReference type="Proteomes" id="UP000053201"/>
    </source>
</evidence>
<gene>
    <name evidence="4" type="ORF">SPPG_08181</name>
</gene>
<dbReference type="GO" id="GO:0005634">
    <property type="term" value="C:nucleus"/>
    <property type="evidence" value="ECO:0007669"/>
    <property type="project" value="UniProtKB-SubCell"/>
</dbReference>